<evidence type="ECO:0000313" key="1">
    <source>
        <dbReference type="EMBL" id="SQH75475.1"/>
    </source>
</evidence>
<gene>
    <name evidence="1" type="ORF">SHEWBE_1509</name>
</gene>
<name>A0A330M078_9GAMM</name>
<protein>
    <submittedName>
        <fullName evidence="1">Uncharacterized protein</fullName>
    </submittedName>
</protein>
<dbReference type="EMBL" id="LS483452">
    <property type="protein sequence ID" value="SQH75475.1"/>
    <property type="molecule type" value="Genomic_DNA"/>
</dbReference>
<dbReference type="KEGG" id="sbk:SHEWBE_1509"/>
<proteinExistence type="predicted"/>
<dbReference type="Proteomes" id="UP000250123">
    <property type="component" value="Chromosome SHEWBE"/>
</dbReference>
<dbReference type="AlphaFoldDB" id="A0A330M078"/>
<accession>A0A330M078</accession>
<organism evidence="1 2">
    <name type="scientific">Shewanella benthica</name>
    <dbReference type="NCBI Taxonomy" id="43661"/>
    <lineage>
        <taxon>Bacteria</taxon>
        <taxon>Pseudomonadati</taxon>
        <taxon>Pseudomonadota</taxon>
        <taxon>Gammaproteobacteria</taxon>
        <taxon>Alteromonadales</taxon>
        <taxon>Shewanellaceae</taxon>
        <taxon>Shewanella</taxon>
    </lineage>
</organism>
<reference evidence="2" key="1">
    <citation type="submission" date="2018-06" db="EMBL/GenBank/DDBJ databases">
        <authorList>
            <person name="Cea G.-C."/>
            <person name="William W."/>
        </authorList>
    </citation>
    <scope>NUCLEOTIDE SEQUENCE [LARGE SCALE GENOMIC DNA]</scope>
    <source>
        <strain evidence="2">DB21MT-2</strain>
    </source>
</reference>
<sequence>MAGASLLTLLDDIALLLMSGVQKLKT</sequence>
<evidence type="ECO:0000313" key="2">
    <source>
        <dbReference type="Proteomes" id="UP000250123"/>
    </source>
</evidence>